<sequence length="62" mass="7006">MNSDRNEKAKTGYDPTESGVPDEIGKSHQFDPAKRALSPDEKRRADDVLGRFEKGNDEQQDK</sequence>
<reference evidence="2 3" key="1">
    <citation type="submission" date="2023-10" db="EMBL/GenBank/DDBJ databases">
        <title>Noviherbaspirillum sp. CPCC 100848 genome assembly.</title>
        <authorList>
            <person name="Li X.Y."/>
            <person name="Fang X.M."/>
        </authorList>
    </citation>
    <scope>NUCLEOTIDE SEQUENCE [LARGE SCALE GENOMIC DNA]</scope>
    <source>
        <strain evidence="2 3">CPCC 100848</strain>
    </source>
</reference>
<evidence type="ECO:0000313" key="3">
    <source>
        <dbReference type="Proteomes" id="UP001352263"/>
    </source>
</evidence>
<dbReference type="RefSeq" id="WP_326507135.1">
    <property type="nucleotide sequence ID" value="NZ_JAWIIV010000011.1"/>
</dbReference>
<protein>
    <submittedName>
        <fullName evidence="2">Uncharacterized protein</fullName>
    </submittedName>
</protein>
<name>A0ABU6J9X2_9BURK</name>
<proteinExistence type="predicted"/>
<organism evidence="2 3">
    <name type="scientific">Noviherbaspirillum album</name>
    <dbReference type="NCBI Taxonomy" id="3080276"/>
    <lineage>
        <taxon>Bacteria</taxon>
        <taxon>Pseudomonadati</taxon>
        <taxon>Pseudomonadota</taxon>
        <taxon>Betaproteobacteria</taxon>
        <taxon>Burkholderiales</taxon>
        <taxon>Oxalobacteraceae</taxon>
        <taxon>Noviherbaspirillum</taxon>
    </lineage>
</organism>
<feature type="compositionally biased region" description="Basic and acidic residues" evidence="1">
    <location>
        <begin position="1"/>
        <end position="11"/>
    </location>
</feature>
<gene>
    <name evidence="2" type="ORF">RY831_14735</name>
</gene>
<dbReference type="EMBL" id="JAWIIV010000011">
    <property type="protein sequence ID" value="MEC4720416.1"/>
    <property type="molecule type" value="Genomic_DNA"/>
</dbReference>
<evidence type="ECO:0000256" key="1">
    <source>
        <dbReference type="SAM" id="MobiDB-lite"/>
    </source>
</evidence>
<accession>A0ABU6J9X2</accession>
<evidence type="ECO:0000313" key="2">
    <source>
        <dbReference type="EMBL" id="MEC4720416.1"/>
    </source>
</evidence>
<dbReference type="Proteomes" id="UP001352263">
    <property type="component" value="Unassembled WGS sequence"/>
</dbReference>
<feature type="region of interest" description="Disordered" evidence="1">
    <location>
        <begin position="1"/>
        <end position="62"/>
    </location>
</feature>
<feature type="compositionally biased region" description="Basic and acidic residues" evidence="1">
    <location>
        <begin position="23"/>
        <end position="62"/>
    </location>
</feature>
<comment type="caution">
    <text evidence="2">The sequence shown here is derived from an EMBL/GenBank/DDBJ whole genome shotgun (WGS) entry which is preliminary data.</text>
</comment>
<keyword evidence="3" id="KW-1185">Reference proteome</keyword>